<evidence type="ECO:0000256" key="1">
    <source>
        <dbReference type="SAM" id="MobiDB-lite"/>
    </source>
</evidence>
<dbReference type="OrthoDB" id="3912127at2759"/>
<sequence>MPPSLSQQAEERNTDSRREYSSSYRDWLREQLDAQAHHGDARRGLLSSNTASQVHTISRSTLRRFRKNARKHGHLDHFLREADDAFADEMTEAYGVSRKPVPLLIPLCAAGIYLAVYAVLLREGWRNQACWESYRRGLTTIMQRVARRMGVDTTLPVMYLEVTEYDLPGGLGDYDIVGRVSEYAEGMETESVLPPPLAPRRSVWPQASSAVHSSYGRRVEASATGASIYLQ</sequence>
<dbReference type="EMBL" id="KL584702">
    <property type="protein sequence ID" value="KEQ77773.1"/>
    <property type="molecule type" value="Genomic_DNA"/>
</dbReference>
<dbReference type="RefSeq" id="XP_013432087.1">
    <property type="nucleotide sequence ID" value="XM_013576633.1"/>
</dbReference>
<accession>A0A074WX72</accession>
<evidence type="ECO:0000313" key="3">
    <source>
        <dbReference type="Proteomes" id="UP000027730"/>
    </source>
</evidence>
<feature type="compositionally biased region" description="Basic and acidic residues" evidence="1">
    <location>
        <begin position="9"/>
        <end position="20"/>
    </location>
</feature>
<reference evidence="2 3" key="1">
    <citation type="journal article" date="2014" name="BMC Genomics">
        <title>Genome sequencing of four Aureobasidium pullulans varieties: biotechnological potential, stress tolerance, and description of new species.</title>
        <authorList>
            <person name="Gostin Ar C."/>
            <person name="Ohm R.A."/>
            <person name="Kogej T."/>
            <person name="Sonjak S."/>
            <person name="Turk M."/>
            <person name="Zajc J."/>
            <person name="Zalar P."/>
            <person name="Grube M."/>
            <person name="Sun H."/>
            <person name="Han J."/>
            <person name="Sharma A."/>
            <person name="Chiniquy J."/>
            <person name="Ngan C.Y."/>
            <person name="Lipzen A."/>
            <person name="Barry K."/>
            <person name="Grigoriev I.V."/>
            <person name="Gunde-Cimerman N."/>
        </authorList>
    </citation>
    <scope>NUCLEOTIDE SEQUENCE [LARGE SCALE GENOMIC DNA]</scope>
    <source>
        <strain evidence="2 3">CBS 147.97</strain>
    </source>
</reference>
<dbReference type="GeneID" id="25412864"/>
<gene>
    <name evidence="2" type="ORF">M436DRAFT_59731</name>
</gene>
<dbReference type="AlphaFoldDB" id="A0A074WX72"/>
<feature type="region of interest" description="Disordered" evidence="1">
    <location>
        <begin position="1"/>
        <end position="20"/>
    </location>
</feature>
<dbReference type="Proteomes" id="UP000027730">
    <property type="component" value="Unassembled WGS sequence"/>
</dbReference>
<organism evidence="2 3">
    <name type="scientific">Aureobasidium namibiae CBS 147.97</name>
    <dbReference type="NCBI Taxonomy" id="1043004"/>
    <lineage>
        <taxon>Eukaryota</taxon>
        <taxon>Fungi</taxon>
        <taxon>Dikarya</taxon>
        <taxon>Ascomycota</taxon>
        <taxon>Pezizomycotina</taxon>
        <taxon>Dothideomycetes</taxon>
        <taxon>Dothideomycetidae</taxon>
        <taxon>Dothideales</taxon>
        <taxon>Saccotheciaceae</taxon>
        <taxon>Aureobasidium</taxon>
    </lineage>
</organism>
<keyword evidence="3" id="KW-1185">Reference proteome</keyword>
<protein>
    <submittedName>
        <fullName evidence="2">Uncharacterized protein</fullName>
    </submittedName>
</protein>
<name>A0A074WX72_9PEZI</name>
<dbReference type="HOGENOM" id="CLU_1199583_0_0_1"/>
<proteinExistence type="predicted"/>
<evidence type="ECO:0000313" key="2">
    <source>
        <dbReference type="EMBL" id="KEQ77773.1"/>
    </source>
</evidence>